<reference evidence="2" key="1">
    <citation type="submission" date="2019-12" db="EMBL/GenBank/DDBJ databases">
        <authorList>
            <person name="Cremers G."/>
        </authorList>
    </citation>
    <scope>NUCLEOTIDE SEQUENCE</scope>
    <source>
        <strain evidence="2">Vvax</strain>
    </source>
</reference>
<proteinExistence type="predicted"/>
<protein>
    <recommendedName>
        <fullName evidence="3">L,D-transpeptidase</fullName>
    </recommendedName>
</protein>
<gene>
    <name evidence="2" type="ORF">VVAX_05974</name>
</gene>
<evidence type="ECO:0000313" key="2">
    <source>
        <dbReference type="EMBL" id="CAA2109703.1"/>
    </source>
</evidence>
<accession>A0A679JTY0</accession>
<evidence type="ECO:0008006" key="3">
    <source>
        <dbReference type="Google" id="ProtNLM"/>
    </source>
</evidence>
<sequence length="200" mass="21706">MSTRALRRVLAVLLLAPFAAVAAQGDVQRIAHEAVSSGDNKGGPFAVVDKRQARVYVFRGNGTLAGSSPVLLGLARGDKSVPGIGERKMLEIRPEERTTPAGRFASEPGRNLSGEDIVWVDYDAAVSMHRVRPNVKAERRLERLATPTADDNRITFGCINVPAAFYDAYVKPSLGNRNGVVYVLPEKTMPDKAMFGFLKP</sequence>
<name>A0A679JTY0_VARPD</name>
<feature type="signal peptide" evidence="1">
    <location>
        <begin position="1"/>
        <end position="22"/>
    </location>
</feature>
<evidence type="ECO:0000256" key="1">
    <source>
        <dbReference type="SAM" id="SignalP"/>
    </source>
</evidence>
<organism evidence="2">
    <name type="scientific">Variovorax paradoxus</name>
    <dbReference type="NCBI Taxonomy" id="34073"/>
    <lineage>
        <taxon>Bacteria</taxon>
        <taxon>Pseudomonadati</taxon>
        <taxon>Pseudomonadota</taxon>
        <taxon>Betaproteobacteria</taxon>
        <taxon>Burkholderiales</taxon>
        <taxon>Comamonadaceae</taxon>
        <taxon>Variovorax</taxon>
    </lineage>
</organism>
<dbReference type="AlphaFoldDB" id="A0A679JTY0"/>
<dbReference type="RefSeq" id="WP_339093661.1">
    <property type="nucleotide sequence ID" value="NZ_LR743508.1"/>
</dbReference>
<feature type="chain" id="PRO_5025594532" description="L,D-transpeptidase" evidence="1">
    <location>
        <begin position="23"/>
        <end position="200"/>
    </location>
</feature>
<keyword evidence="1" id="KW-0732">Signal</keyword>
<dbReference type="EMBL" id="LR743508">
    <property type="protein sequence ID" value="CAA2109703.1"/>
    <property type="molecule type" value="Genomic_DNA"/>
</dbReference>